<sequence>MAMKNTFLLLLLAFLSFSCLEKEDEAVAVLPDGTYTGTFTRSNNLGDEMPKVAQVTLVVKGNTFTGTSDTPHYPAIGSGTYKINGQDITFEDERFWTADFDWTLILKGTFALQNTNGIITLTRRQGNLTDVYQLSRKQE</sequence>
<reference evidence="2 3" key="1">
    <citation type="submission" date="2015-01" db="EMBL/GenBank/DDBJ databases">
        <title>Rufibacter sp./DG31D/ whole genome sequencing.</title>
        <authorList>
            <person name="Kim M.K."/>
            <person name="Srinivasan S."/>
            <person name="Lee J.-J."/>
        </authorList>
    </citation>
    <scope>NUCLEOTIDE SEQUENCE [LARGE SCALE GENOMIC DNA]</scope>
    <source>
        <strain evidence="2 3">DG31D</strain>
    </source>
</reference>
<dbReference type="PATRIC" id="fig|1379910.4.peg.533"/>
<keyword evidence="3" id="KW-1185">Reference proteome</keyword>
<dbReference type="KEGG" id="ruf:TH63_02490"/>
<protein>
    <recommendedName>
        <fullName evidence="4">Lipocalin-like domain-containing protein</fullName>
    </recommendedName>
</protein>
<dbReference type="EMBL" id="CP010777">
    <property type="protein sequence ID" value="AKQ44747.1"/>
    <property type="molecule type" value="Genomic_DNA"/>
</dbReference>
<dbReference type="AlphaFoldDB" id="A0A0H4VLG1"/>
<name>A0A0H4VLG1_9BACT</name>
<keyword evidence="1" id="KW-0732">Signal</keyword>
<evidence type="ECO:0000256" key="1">
    <source>
        <dbReference type="SAM" id="SignalP"/>
    </source>
</evidence>
<organism evidence="2 3">
    <name type="scientific">Rufibacter radiotolerans</name>
    <dbReference type="NCBI Taxonomy" id="1379910"/>
    <lineage>
        <taxon>Bacteria</taxon>
        <taxon>Pseudomonadati</taxon>
        <taxon>Bacteroidota</taxon>
        <taxon>Cytophagia</taxon>
        <taxon>Cytophagales</taxon>
        <taxon>Hymenobacteraceae</taxon>
        <taxon>Rufibacter</taxon>
    </lineage>
</organism>
<accession>A0A0H4VLG1</accession>
<dbReference type="STRING" id="1379910.TH63_02490"/>
<gene>
    <name evidence="2" type="ORF">TH63_02490</name>
</gene>
<evidence type="ECO:0008006" key="4">
    <source>
        <dbReference type="Google" id="ProtNLM"/>
    </source>
</evidence>
<dbReference type="PROSITE" id="PS51257">
    <property type="entry name" value="PROKAR_LIPOPROTEIN"/>
    <property type="match status" value="1"/>
</dbReference>
<feature type="chain" id="PRO_5005210918" description="Lipocalin-like domain-containing protein" evidence="1">
    <location>
        <begin position="22"/>
        <end position="139"/>
    </location>
</feature>
<evidence type="ECO:0000313" key="3">
    <source>
        <dbReference type="Proteomes" id="UP000036458"/>
    </source>
</evidence>
<feature type="signal peptide" evidence="1">
    <location>
        <begin position="1"/>
        <end position="21"/>
    </location>
</feature>
<dbReference type="Proteomes" id="UP000036458">
    <property type="component" value="Chromosome"/>
</dbReference>
<evidence type="ECO:0000313" key="2">
    <source>
        <dbReference type="EMBL" id="AKQ44747.1"/>
    </source>
</evidence>
<proteinExistence type="predicted"/>